<dbReference type="SUPFAM" id="SSF53850">
    <property type="entry name" value="Periplasmic binding protein-like II"/>
    <property type="match status" value="1"/>
</dbReference>
<dbReference type="EMBL" id="BARV01013000">
    <property type="protein sequence ID" value="GAI10446.1"/>
    <property type="molecule type" value="Genomic_DNA"/>
</dbReference>
<name>X1LXC4_9ZZZZ</name>
<dbReference type="AlphaFoldDB" id="X1LXC4"/>
<gene>
    <name evidence="2" type="ORF">S06H3_23765</name>
</gene>
<organism evidence="2">
    <name type="scientific">marine sediment metagenome</name>
    <dbReference type="NCBI Taxonomy" id="412755"/>
    <lineage>
        <taxon>unclassified sequences</taxon>
        <taxon>metagenomes</taxon>
        <taxon>ecological metagenomes</taxon>
    </lineage>
</organism>
<accession>X1LXC4</accession>
<feature type="domain" description="Solute-binding protein family 5" evidence="1">
    <location>
        <begin position="84"/>
        <end position="168"/>
    </location>
</feature>
<feature type="non-terminal residue" evidence="2">
    <location>
        <position position="1"/>
    </location>
</feature>
<protein>
    <recommendedName>
        <fullName evidence="1">Solute-binding protein family 5 domain-containing protein</fullName>
    </recommendedName>
</protein>
<dbReference type="Gene3D" id="3.90.76.10">
    <property type="entry name" value="Dipeptide-binding Protein, Domain 1"/>
    <property type="match status" value="1"/>
</dbReference>
<evidence type="ECO:0000313" key="2">
    <source>
        <dbReference type="EMBL" id="GAI10446.1"/>
    </source>
</evidence>
<sequence>EEEEVTPPVGEPQYGGTLTHRLWWCSSGPTNWDGTAIGGLPGHSWGSPFREHLWIGDIEKYGPRGSGEFHFKAWGGGVPDRYLKGVLAENWEWATPLTLVINLRQGVMWTGNEHIGMESREFTAYDAEFAMNHAWDAYLDQGKVELFDWIDSITATDRYTLVMELNEFYAGLMF</sequence>
<reference evidence="2" key="1">
    <citation type="journal article" date="2014" name="Front. Microbiol.">
        <title>High frequency of phylogenetically diverse reductive dehalogenase-homologous genes in deep subseafloor sedimentary metagenomes.</title>
        <authorList>
            <person name="Kawai M."/>
            <person name="Futagami T."/>
            <person name="Toyoda A."/>
            <person name="Takaki Y."/>
            <person name="Nishi S."/>
            <person name="Hori S."/>
            <person name="Arai W."/>
            <person name="Tsubouchi T."/>
            <person name="Morono Y."/>
            <person name="Uchiyama I."/>
            <person name="Ito T."/>
            <person name="Fujiyama A."/>
            <person name="Inagaki F."/>
            <person name="Takami H."/>
        </authorList>
    </citation>
    <scope>NUCLEOTIDE SEQUENCE</scope>
    <source>
        <strain evidence="2">Expedition CK06-06</strain>
    </source>
</reference>
<comment type="caution">
    <text evidence="2">The sequence shown here is derived from an EMBL/GenBank/DDBJ whole genome shotgun (WGS) entry which is preliminary data.</text>
</comment>
<proteinExistence type="predicted"/>
<evidence type="ECO:0000259" key="1">
    <source>
        <dbReference type="Pfam" id="PF00496"/>
    </source>
</evidence>
<dbReference type="InterPro" id="IPR000914">
    <property type="entry name" value="SBP_5_dom"/>
</dbReference>
<feature type="non-terminal residue" evidence="2">
    <location>
        <position position="174"/>
    </location>
</feature>
<dbReference type="Pfam" id="PF00496">
    <property type="entry name" value="SBP_bac_5"/>
    <property type="match status" value="1"/>
</dbReference>